<keyword evidence="2" id="KW-1185">Reference proteome</keyword>
<dbReference type="PANTHER" id="PTHR13411:SF6">
    <property type="entry name" value="PLASMINOGEN RECEPTOR (KT)"/>
    <property type="match status" value="1"/>
</dbReference>
<protein>
    <submittedName>
        <fullName evidence="1">Uncharacterized protein</fullName>
    </submittedName>
</protein>
<dbReference type="EMBL" id="WIXE01005651">
    <property type="protein sequence ID" value="KAK5982004.1"/>
    <property type="molecule type" value="Genomic_DNA"/>
</dbReference>
<reference evidence="1 2" key="1">
    <citation type="submission" date="2019-10" db="EMBL/GenBank/DDBJ databases">
        <title>Assembly and Annotation for the nematode Trichostrongylus colubriformis.</title>
        <authorList>
            <person name="Martin J."/>
        </authorList>
    </citation>
    <scope>NUCLEOTIDE SEQUENCE [LARGE SCALE GENOMIC DNA]</scope>
    <source>
        <strain evidence="1">G859</strain>
        <tissue evidence="1">Whole worm</tissue>
    </source>
</reference>
<dbReference type="Proteomes" id="UP001331761">
    <property type="component" value="Unassembled WGS sequence"/>
</dbReference>
<sequence length="82" mass="9375">MAIILLVAGAASKRKYVQDFAIPLAPLVMVLGYRYDTAFGTNHELVRDKAEEMLRRKDERIKVVGGPITLNEVDAYRQRHFQ</sequence>
<name>A0AAN8IPG5_TRICO</name>
<organism evidence="1 2">
    <name type="scientific">Trichostrongylus colubriformis</name>
    <name type="common">Black scour worm</name>
    <dbReference type="NCBI Taxonomy" id="6319"/>
    <lineage>
        <taxon>Eukaryota</taxon>
        <taxon>Metazoa</taxon>
        <taxon>Ecdysozoa</taxon>
        <taxon>Nematoda</taxon>
        <taxon>Chromadorea</taxon>
        <taxon>Rhabditida</taxon>
        <taxon>Rhabditina</taxon>
        <taxon>Rhabditomorpha</taxon>
        <taxon>Strongyloidea</taxon>
        <taxon>Trichostrongylidae</taxon>
        <taxon>Trichostrongylus</taxon>
    </lineage>
</organism>
<dbReference type="PANTHER" id="PTHR13411">
    <property type="entry name" value="PLASMINOGEN RECEPTOR (KT)"/>
    <property type="match status" value="1"/>
</dbReference>
<dbReference type="GO" id="GO:0005886">
    <property type="term" value="C:plasma membrane"/>
    <property type="evidence" value="ECO:0007669"/>
    <property type="project" value="InterPro"/>
</dbReference>
<comment type="caution">
    <text evidence="1">The sequence shown here is derived from an EMBL/GenBank/DDBJ whole genome shotgun (WGS) entry which is preliminary data.</text>
</comment>
<gene>
    <name evidence="1" type="ORF">GCK32_013173</name>
</gene>
<accession>A0AAN8IPG5</accession>
<evidence type="ECO:0000313" key="2">
    <source>
        <dbReference type="Proteomes" id="UP001331761"/>
    </source>
</evidence>
<dbReference type="Pfam" id="PF10166">
    <property type="entry name" value="DUF2368"/>
    <property type="match status" value="1"/>
</dbReference>
<proteinExistence type="predicted"/>
<dbReference type="AlphaFoldDB" id="A0AAN8IPG5"/>
<dbReference type="InterPro" id="IPR019319">
    <property type="entry name" value="Plg-R(KT)"/>
</dbReference>
<evidence type="ECO:0000313" key="1">
    <source>
        <dbReference type="EMBL" id="KAK5982004.1"/>
    </source>
</evidence>